<reference evidence="1" key="1">
    <citation type="journal article" date="2022" name="Int. J. Mol. Sci.">
        <title>Draft Genome of Tanacetum Coccineum: Genomic Comparison of Closely Related Tanacetum-Family Plants.</title>
        <authorList>
            <person name="Yamashiro T."/>
            <person name="Shiraishi A."/>
            <person name="Nakayama K."/>
            <person name="Satake H."/>
        </authorList>
    </citation>
    <scope>NUCLEOTIDE SEQUENCE</scope>
</reference>
<proteinExistence type="predicted"/>
<name>A0ABQ5CLA4_9ASTR</name>
<evidence type="ECO:0000313" key="1">
    <source>
        <dbReference type="EMBL" id="GJT26852.1"/>
    </source>
</evidence>
<reference evidence="1" key="2">
    <citation type="submission" date="2022-01" db="EMBL/GenBank/DDBJ databases">
        <authorList>
            <person name="Yamashiro T."/>
            <person name="Shiraishi A."/>
            <person name="Satake H."/>
            <person name="Nakayama K."/>
        </authorList>
    </citation>
    <scope>NUCLEOTIDE SEQUENCE</scope>
</reference>
<gene>
    <name evidence="1" type="ORF">Tco_0907127</name>
</gene>
<evidence type="ECO:0000313" key="2">
    <source>
        <dbReference type="Proteomes" id="UP001151760"/>
    </source>
</evidence>
<comment type="caution">
    <text evidence="1">The sequence shown here is derived from an EMBL/GenBank/DDBJ whole genome shotgun (WGS) entry which is preliminary data.</text>
</comment>
<organism evidence="1 2">
    <name type="scientific">Tanacetum coccineum</name>
    <dbReference type="NCBI Taxonomy" id="301880"/>
    <lineage>
        <taxon>Eukaryota</taxon>
        <taxon>Viridiplantae</taxon>
        <taxon>Streptophyta</taxon>
        <taxon>Embryophyta</taxon>
        <taxon>Tracheophyta</taxon>
        <taxon>Spermatophyta</taxon>
        <taxon>Magnoliopsida</taxon>
        <taxon>eudicotyledons</taxon>
        <taxon>Gunneridae</taxon>
        <taxon>Pentapetalae</taxon>
        <taxon>asterids</taxon>
        <taxon>campanulids</taxon>
        <taxon>Asterales</taxon>
        <taxon>Asteraceae</taxon>
        <taxon>Asteroideae</taxon>
        <taxon>Anthemideae</taxon>
        <taxon>Anthemidinae</taxon>
        <taxon>Tanacetum</taxon>
    </lineage>
</organism>
<dbReference type="EMBL" id="BQNB010014327">
    <property type="protein sequence ID" value="GJT26852.1"/>
    <property type="molecule type" value="Genomic_DNA"/>
</dbReference>
<keyword evidence="2" id="KW-1185">Reference proteome</keyword>
<dbReference type="Proteomes" id="UP001151760">
    <property type="component" value="Unassembled WGS sequence"/>
</dbReference>
<protein>
    <submittedName>
        <fullName evidence="1">Uncharacterized protein</fullName>
    </submittedName>
</protein>
<accession>A0ABQ5CLA4</accession>
<sequence>MSAINQIPPALAGSWERVPDLTILITPIKMYVTLKKDIDLVDNDEYFYSLWIKCGGGSGGSVDVVSVVVVKLEIRLSADCSGALKNFVYAGTFECLWLHTLHATPRENEFESFSGQCLSEYIRQLILCPHGIQLKHFSFPLGFLMTLKSDVEVFSNLECGRVAVASYWDPPPHFLLSQYKGM</sequence>